<proteinExistence type="predicted"/>
<organism evidence="1 2">
    <name type="scientific">Roridomyces roridus</name>
    <dbReference type="NCBI Taxonomy" id="1738132"/>
    <lineage>
        <taxon>Eukaryota</taxon>
        <taxon>Fungi</taxon>
        <taxon>Dikarya</taxon>
        <taxon>Basidiomycota</taxon>
        <taxon>Agaricomycotina</taxon>
        <taxon>Agaricomycetes</taxon>
        <taxon>Agaricomycetidae</taxon>
        <taxon>Agaricales</taxon>
        <taxon>Marasmiineae</taxon>
        <taxon>Mycenaceae</taxon>
        <taxon>Roridomyces</taxon>
    </lineage>
</organism>
<dbReference type="Proteomes" id="UP001221142">
    <property type="component" value="Unassembled WGS sequence"/>
</dbReference>
<comment type="caution">
    <text evidence="1">The sequence shown here is derived from an EMBL/GenBank/DDBJ whole genome shotgun (WGS) entry which is preliminary data.</text>
</comment>
<name>A0AAD7FYI7_9AGAR</name>
<dbReference type="InterPro" id="IPR011008">
    <property type="entry name" value="Dimeric_a/b-barrel"/>
</dbReference>
<reference evidence="1" key="1">
    <citation type="submission" date="2023-03" db="EMBL/GenBank/DDBJ databases">
        <title>Massive genome expansion in bonnet fungi (Mycena s.s.) driven by repeated elements and novel gene families across ecological guilds.</title>
        <authorList>
            <consortium name="Lawrence Berkeley National Laboratory"/>
            <person name="Harder C.B."/>
            <person name="Miyauchi S."/>
            <person name="Viragh M."/>
            <person name="Kuo A."/>
            <person name="Thoen E."/>
            <person name="Andreopoulos B."/>
            <person name="Lu D."/>
            <person name="Skrede I."/>
            <person name="Drula E."/>
            <person name="Henrissat B."/>
            <person name="Morin E."/>
            <person name="Kohler A."/>
            <person name="Barry K."/>
            <person name="LaButti K."/>
            <person name="Morin E."/>
            <person name="Salamov A."/>
            <person name="Lipzen A."/>
            <person name="Mereny Z."/>
            <person name="Hegedus B."/>
            <person name="Baldrian P."/>
            <person name="Stursova M."/>
            <person name="Weitz H."/>
            <person name="Taylor A."/>
            <person name="Grigoriev I.V."/>
            <person name="Nagy L.G."/>
            <person name="Martin F."/>
            <person name="Kauserud H."/>
        </authorList>
    </citation>
    <scope>NUCLEOTIDE SEQUENCE</scope>
    <source>
        <strain evidence="1">9284</strain>
    </source>
</reference>
<sequence>MPSSQVSLALFVPLIAKREKVDEVSAFLGAGYDLVQAEPDTIQWFGVKYADHTPPTYAIFDTFRAESGRGAHLSGKVAEALMANAGALLAAGPDIMSNNILANKVVEGAKVGVGLRVLLTAKPEKVDEVREFLTGALPLVEAEPGTLVWYAIEFPGTNKFGIVDFFADETGRNAHIGGKVAEALFANADAMLVSPPDLVKVDVVASSVKSVKEKRG</sequence>
<evidence type="ECO:0000313" key="1">
    <source>
        <dbReference type="EMBL" id="KAJ7650038.1"/>
    </source>
</evidence>
<evidence type="ECO:0008006" key="3">
    <source>
        <dbReference type="Google" id="ProtNLM"/>
    </source>
</evidence>
<dbReference type="Gene3D" id="3.30.70.100">
    <property type="match status" value="2"/>
</dbReference>
<evidence type="ECO:0000313" key="2">
    <source>
        <dbReference type="Proteomes" id="UP001221142"/>
    </source>
</evidence>
<gene>
    <name evidence="1" type="ORF">FB45DRAFT_778935</name>
</gene>
<accession>A0AAD7FYI7</accession>
<dbReference type="SUPFAM" id="SSF54909">
    <property type="entry name" value="Dimeric alpha+beta barrel"/>
    <property type="match status" value="2"/>
</dbReference>
<dbReference type="EMBL" id="JARKIF010000001">
    <property type="protein sequence ID" value="KAJ7650038.1"/>
    <property type="molecule type" value="Genomic_DNA"/>
</dbReference>
<keyword evidence="2" id="KW-1185">Reference proteome</keyword>
<dbReference type="AlphaFoldDB" id="A0AAD7FYI7"/>
<protein>
    <recommendedName>
        <fullName evidence="3">Antibiotic biosynthesis monooxygenase</fullName>
    </recommendedName>
</protein>